<gene>
    <name evidence="1" type="ORF">SEA_STEVEFRENCH_65</name>
</gene>
<proteinExistence type="predicted"/>
<organism evidence="1 2">
    <name type="scientific">Gordonia phage SteveFrench</name>
    <dbReference type="NCBI Taxonomy" id="2079281"/>
    <lineage>
        <taxon>Viruses</taxon>
        <taxon>Duplodnaviria</taxon>
        <taxon>Heunggongvirae</taxon>
        <taxon>Uroviricota</taxon>
        <taxon>Caudoviricetes</taxon>
        <taxon>Montyvirus</taxon>
        <taxon>Montyvirus stevefrench</taxon>
    </lineage>
</organism>
<dbReference type="EMBL" id="MG770214">
    <property type="protein sequence ID" value="AUV60667.1"/>
    <property type="molecule type" value="Genomic_DNA"/>
</dbReference>
<accession>A0A2K9VEG5</accession>
<dbReference type="Proteomes" id="UP000241128">
    <property type="component" value="Segment"/>
</dbReference>
<sequence>MSDYAELFRSMCENALDPKFQRKVLGEVDDEESTD</sequence>
<keyword evidence="2" id="KW-1185">Reference proteome</keyword>
<name>A0A2K9VEG5_9CAUD</name>
<reference evidence="1 2" key="1">
    <citation type="submission" date="2018-01" db="EMBL/GenBank/DDBJ databases">
        <authorList>
            <person name="Brammer T.X."/>
            <person name="Firkus N.C."/>
            <person name="Haglund K.L."/>
            <person name="Heubel C."/>
            <person name="Johnson K."/>
            <person name="Lowery J.D."/>
            <person name="Neidermyer S.M."/>
            <person name="Richards M.A."/>
            <person name="Urick M.N."/>
            <person name="Bonilla J.A."/>
            <person name="Klyczek K."/>
            <person name="Garlena R.A."/>
            <person name="Russell D.A."/>
            <person name="Pope W.H."/>
            <person name="Jacobs-Sera D."/>
            <person name="Hendrix R.W."/>
            <person name="Hatfull G.F."/>
        </authorList>
    </citation>
    <scope>NUCLEOTIDE SEQUENCE [LARGE SCALE GENOMIC DNA]</scope>
</reference>
<protein>
    <submittedName>
        <fullName evidence="1">Uncharacterized protein</fullName>
    </submittedName>
</protein>
<evidence type="ECO:0000313" key="2">
    <source>
        <dbReference type="Proteomes" id="UP000241128"/>
    </source>
</evidence>
<evidence type="ECO:0000313" key="1">
    <source>
        <dbReference type="EMBL" id="AUV60667.1"/>
    </source>
</evidence>